<dbReference type="GO" id="GO:1990404">
    <property type="term" value="F:NAD+-protein mono-ADP-ribosyltransferase activity"/>
    <property type="evidence" value="ECO:0007669"/>
    <property type="project" value="TreeGrafter"/>
</dbReference>
<comment type="similarity">
    <text evidence="3">Belongs to the ARTD/PARP family.</text>
</comment>
<feature type="domain" description="C3H1-type" evidence="6">
    <location>
        <begin position="190"/>
        <end position="212"/>
    </location>
</feature>
<proteinExistence type="inferred from homology"/>
<dbReference type="AlphaFoldDB" id="A0AAN9GIN2"/>
<feature type="zinc finger region" description="C3H1-type" evidence="4">
    <location>
        <begin position="326"/>
        <end position="353"/>
    </location>
</feature>
<evidence type="ECO:0000313" key="9">
    <source>
        <dbReference type="EMBL" id="KAK7109877.1"/>
    </source>
</evidence>
<dbReference type="EMBL" id="JBAMIC010000003">
    <property type="protein sequence ID" value="KAK7109877.1"/>
    <property type="molecule type" value="Genomic_DNA"/>
</dbReference>
<feature type="domain" description="C3H1-type" evidence="6">
    <location>
        <begin position="326"/>
        <end position="353"/>
    </location>
</feature>
<dbReference type="GO" id="GO:0003950">
    <property type="term" value="F:NAD+ poly-ADP-ribosyltransferase activity"/>
    <property type="evidence" value="ECO:0007669"/>
    <property type="project" value="InterPro"/>
</dbReference>
<sequence>MAGAEGRERLVRDVLQILLASRDEDLREEIVDVFNALGKARQKAHSVNTADRLERCLGQCPEVFQLDKEYKEVFVRPRTKMSICPTHFKKHGSCRARNCSDLHFCAFYLLSGYCSLGDGRDCCGFGHSLRTPHNGRALGWHLLGGLDITDLRSLLCLPWVRRGITLPRVCWYFNQHCGCGRKNECRALHLCLPYVLGTCRFGKGCRRNHNINHPQVTQALTKYGVNVSGRRLTDILEEVKMYESDSNTSTSRDNDDSVDGDEEERRTGFQFGAKPKMFGSVPNLFQGRDLQPVPQNNGRRPRCPSAGRRGKEGSYTALSREAGRSPRMESLCVFHLMNKCRFGDSCHHLHSDRLYLWRLTEWPEDVGRDEDVVWSSLDHDNNLVLEREYSKPNVVECTLQDVNGDTMKVNLREFTAVSLSSNQRYKIRRLTTPSSAESNKSQLPIATVWLWYWRNQDGDWIEIGLEGAAETGLAELTSARVERNYLTSANTPLKSGRFVLDFGKMRLKDLHLGRKFKVRRRPQVLLDDSDAESDDGSLTDDSETEGQTADDYDDVTNDDDDVETQPDDAAAPTVSVDDFLTTLTPETVAYTKVKSPFCGTLGRAATVLSIQRVDNTRLTAAYASKKKSMPRKSGRLEERILYYGVEPDDDVITICQSGMDCSNQRDSKHNTSFGKGGYFYATAAQADKRTGHKKERKMFVVSCLTGRFVRGSPKLTQPPCVDGSKGNSERYDSCVDDTAYPRLFVIFDNAQVFPKYLVTYTLK</sequence>
<dbReference type="InterPro" id="IPR000571">
    <property type="entry name" value="Znf_CCCH"/>
</dbReference>
<dbReference type="InterPro" id="IPR051712">
    <property type="entry name" value="ARTD-AVP"/>
</dbReference>
<evidence type="ECO:0000259" key="8">
    <source>
        <dbReference type="PROSITE" id="PS51059"/>
    </source>
</evidence>
<protein>
    <submittedName>
        <fullName evidence="9">Uncharacterized protein</fullName>
    </submittedName>
</protein>
<dbReference type="Gene3D" id="3.90.228.10">
    <property type="match status" value="1"/>
</dbReference>
<keyword evidence="2" id="KW-0539">Nucleus</keyword>
<evidence type="ECO:0000256" key="2">
    <source>
        <dbReference type="ARBA" id="ARBA00023242"/>
    </source>
</evidence>
<evidence type="ECO:0000313" key="10">
    <source>
        <dbReference type="Proteomes" id="UP001374579"/>
    </source>
</evidence>
<evidence type="ECO:0000256" key="1">
    <source>
        <dbReference type="ARBA" id="ARBA00004123"/>
    </source>
</evidence>
<dbReference type="PANTHER" id="PTHR45740">
    <property type="entry name" value="POLY [ADP-RIBOSE] POLYMERASE"/>
    <property type="match status" value="1"/>
</dbReference>
<evidence type="ECO:0000256" key="3">
    <source>
        <dbReference type="ARBA" id="ARBA00024347"/>
    </source>
</evidence>
<organism evidence="9 10">
    <name type="scientific">Littorina saxatilis</name>
    <dbReference type="NCBI Taxonomy" id="31220"/>
    <lineage>
        <taxon>Eukaryota</taxon>
        <taxon>Metazoa</taxon>
        <taxon>Spiralia</taxon>
        <taxon>Lophotrochozoa</taxon>
        <taxon>Mollusca</taxon>
        <taxon>Gastropoda</taxon>
        <taxon>Caenogastropoda</taxon>
        <taxon>Littorinimorpha</taxon>
        <taxon>Littorinoidea</taxon>
        <taxon>Littorinidae</taxon>
        <taxon>Littorina</taxon>
    </lineage>
</organism>
<feature type="domain" description="WWE" evidence="7">
    <location>
        <begin position="437"/>
        <end position="520"/>
    </location>
</feature>
<dbReference type="SUPFAM" id="SSF56399">
    <property type="entry name" value="ADP-ribosylation"/>
    <property type="match status" value="1"/>
</dbReference>
<dbReference type="InterPro" id="IPR012317">
    <property type="entry name" value="Poly(ADP-ribose)pol_cat_dom"/>
</dbReference>
<accession>A0AAN9GIN2</accession>
<feature type="region of interest" description="Disordered" evidence="5">
    <location>
        <begin position="527"/>
        <end position="572"/>
    </location>
</feature>
<evidence type="ECO:0000256" key="4">
    <source>
        <dbReference type="PROSITE-ProRule" id="PRU00723"/>
    </source>
</evidence>
<dbReference type="InterPro" id="IPR037197">
    <property type="entry name" value="WWE_dom_sf"/>
</dbReference>
<keyword evidence="4" id="KW-0862">Zinc</keyword>
<feature type="domain" description="PARP catalytic" evidence="8">
    <location>
        <begin position="565"/>
        <end position="763"/>
    </location>
</feature>
<evidence type="ECO:0000256" key="5">
    <source>
        <dbReference type="SAM" id="MobiDB-lite"/>
    </source>
</evidence>
<dbReference type="PROSITE" id="PS50103">
    <property type="entry name" value="ZF_C3H1"/>
    <property type="match status" value="2"/>
</dbReference>
<dbReference type="PROSITE" id="PS50918">
    <property type="entry name" value="WWE"/>
    <property type="match status" value="1"/>
</dbReference>
<dbReference type="GO" id="GO:0008270">
    <property type="term" value="F:zinc ion binding"/>
    <property type="evidence" value="ECO:0007669"/>
    <property type="project" value="UniProtKB-KW"/>
</dbReference>
<dbReference type="Proteomes" id="UP001374579">
    <property type="component" value="Unassembled WGS sequence"/>
</dbReference>
<feature type="region of interest" description="Disordered" evidence="5">
    <location>
        <begin position="243"/>
        <end position="322"/>
    </location>
</feature>
<keyword evidence="10" id="KW-1185">Reference proteome</keyword>
<dbReference type="SMART" id="SM00356">
    <property type="entry name" value="ZnF_C3H1"/>
    <property type="match status" value="3"/>
</dbReference>
<dbReference type="InterPro" id="IPR004170">
    <property type="entry name" value="WWE_dom"/>
</dbReference>
<reference evidence="9 10" key="1">
    <citation type="submission" date="2024-02" db="EMBL/GenBank/DDBJ databases">
        <title>Chromosome-scale genome assembly of the rough periwinkle Littorina saxatilis.</title>
        <authorList>
            <person name="De Jode A."/>
            <person name="Faria R."/>
            <person name="Formenti G."/>
            <person name="Sims Y."/>
            <person name="Smith T.P."/>
            <person name="Tracey A."/>
            <person name="Wood J.M.D."/>
            <person name="Zagrodzka Z.B."/>
            <person name="Johannesson K."/>
            <person name="Butlin R.K."/>
            <person name="Leder E.H."/>
        </authorList>
    </citation>
    <scope>NUCLEOTIDE SEQUENCE [LARGE SCALE GENOMIC DNA]</scope>
    <source>
        <strain evidence="9">Snail1</strain>
        <tissue evidence="9">Muscle</tissue>
    </source>
</reference>
<dbReference type="GO" id="GO:0005634">
    <property type="term" value="C:nucleus"/>
    <property type="evidence" value="ECO:0007669"/>
    <property type="project" value="UniProtKB-SubCell"/>
</dbReference>
<dbReference type="PROSITE" id="PS51059">
    <property type="entry name" value="PARP_CATALYTIC"/>
    <property type="match status" value="1"/>
</dbReference>
<gene>
    <name evidence="9" type="ORF">V1264_013838</name>
</gene>
<feature type="zinc finger region" description="C3H1-type" evidence="4">
    <location>
        <begin position="190"/>
        <end position="212"/>
    </location>
</feature>
<keyword evidence="4" id="KW-0479">Metal-binding</keyword>
<dbReference type="PANTHER" id="PTHR45740:SF2">
    <property type="entry name" value="POLY [ADP-RIBOSE] POLYMERASE"/>
    <property type="match status" value="1"/>
</dbReference>
<dbReference type="Gene3D" id="3.30.720.50">
    <property type="match status" value="1"/>
</dbReference>
<keyword evidence="4" id="KW-0863">Zinc-finger</keyword>
<feature type="compositionally biased region" description="Acidic residues" evidence="5">
    <location>
        <begin position="527"/>
        <end position="566"/>
    </location>
</feature>
<name>A0AAN9GIN2_9CAEN</name>
<comment type="caution">
    <text evidence="9">The sequence shown here is derived from an EMBL/GenBank/DDBJ whole genome shotgun (WGS) entry which is preliminary data.</text>
</comment>
<comment type="subcellular location">
    <subcellularLocation>
        <location evidence="1">Nucleus</location>
    </subcellularLocation>
</comment>
<evidence type="ECO:0000259" key="7">
    <source>
        <dbReference type="PROSITE" id="PS50918"/>
    </source>
</evidence>
<evidence type="ECO:0000259" key="6">
    <source>
        <dbReference type="PROSITE" id="PS50103"/>
    </source>
</evidence>